<reference evidence="6 7" key="1">
    <citation type="submission" date="2017-01" db="EMBL/GenBank/DDBJ databases">
        <authorList>
            <person name="Mah S.A."/>
            <person name="Swanson W.J."/>
            <person name="Moy G.W."/>
            <person name="Vacquier V.D."/>
        </authorList>
    </citation>
    <scope>NUCLEOTIDE SEQUENCE [LARGE SCALE GENOMIC DNA]</scope>
    <source>
        <strain evidence="6 7">DSM 22694</strain>
    </source>
</reference>
<name>A0A1P8KFX8_9BURK</name>
<keyword evidence="7" id="KW-1185">Reference proteome</keyword>
<dbReference type="InterPro" id="IPR036390">
    <property type="entry name" value="WH_DNA-bd_sf"/>
</dbReference>
<dbReference type="EMBL" id="CP019239">
    <property type="protein sequence ID" value="APW44868.1"/>
    <property type="molecule type" value="Genomic_DNA"/>
</dbReference>
<sequence length="300" mass="32181">MDQLKRMAVFAEVVTAGSLSAAARQLGMTPSAVSQHLRQLEDALGLALLHRSTRKLTLTEAGARYVEGCTAMVAAARAADQALEHHRDEPEGELRIAAPIGFGSLLATALAPLRNFPKLSLRLMMDDALVDVIAERVDIAVRVGGLPDSSLVARKLGTLRAQLCASPAYLAARGWPQQPADLARHDWLGGRPQAPAQESLELHTADGRTARVHVTSRASATQVTALHSLCVAGWGISIVLSDDDRRALADGRLVPVLPDWSPPDYDTYAITARRGEQPAKVRHALALLASYFEAMETKVA</sequence>
<comment type="similarity">
    <text evidence="1">Belongs to the LysR transcriptional regulatory family.</text>
</comment>
<dbReference type="InterPro" id="IPR058163">
    <property type="entry name" value="LysR-type_TF_proteobact-type"/>
</dbReference>
<dbReference type="Pfam" id="PF03466">
    <property type="entry name" value="LysR_substrate"/>
    <property type="match status" value="1"/>
</dbReference>
<dbReference type="PANTHER" id="PTHR30537">
    <property type="entry name" value="HTH-TYPE TRANSCRIPTIONAL REGULATOR"/>
    <property type="match status" value="1"/>
</dbReference>
<evidence type="ECO:0000256" key="4">
    <source>
        <dbReference type="ARBA" id="ARBA00023163"/>
    </source>
</evidence>
<dbReference type="InterPro" id="IPR036388">
    <property type="entry name" value="WH-like_DNA-bd_sf"/>
</dbReference>
<evidence type="ECO:0000313" key="7">
    <source>
        <dbReference type="Proteomes" id="UP000186110"/>
    </source>
</evidence>
<evidence type="ECO:0000256" key="1">
    <source>
        <dbReference type="ARBA" id="ARBA00009437"/>
    </source>
</evidence>
<proteinExistence type="inferred from homology"/>
<dbReference type="STRING" id="1484693.RS694_13405"/>
<dbReference type="AlphaFoldDB" id="A0A1P8KFX8"/>
<keyword evidence="2" id="KW-0805">Transcription regulation</keyword>
<dbReference type="InterPro" id="IPR000847">
    <property type="entry name" value="LysR_HTH_N"/>
</dbReference>
<organism evidence="6 7">
    <name type="scientific">Rhodoferax saidenbachensis</name>
    <dbReference type="NCBI Taxonomy" id="1484693"/>
    <lineage>
        <taxon>Bacteria</taxon>
        <taxon>Pseudomonadati</taxon>
        <taxon>Pseudomonadota</taxon>
        <taxon>Betaproteobacteria</taxon>
        <taxon>Burkholderiales</taxon>
        <taxon>Comamonadaceae</taxon>
        <taxon>Rhodoferax</taxon>
    </lineage>
</organism>
<dbReference type="SUPFAM" id="SSF46785">
    <property type="entry name" value="Winged helix' DNA-binding domain"/>
    <property type="match status" value="1"/>
</dbReference>
<dbReference type="SUPFAM" id="SSF53850">
    <property type="entry name" value="Periplasmic binding protein-like II"/>
    <property type="match status" value="1"/>
</dbReference>
<keyword evidence="3" id="KW-0238">DNA-binding</keyword>
<evidence type="ECO:0000259" key="5">
    <source>
        <dbReference type="PROSITE" id="PS50931"/>
    </source>
</evidence>
<evidence type="ECO:0000256" key="2">
    <source>
        <dbReference type="ARBA" id="ARBA00023015"/>
    </source>
</evidence>
<dbReference type="eggNOG" id="COG0583">
    <property type="taxonomic scope" value="Bacteria"/>
</dbReference>
<dbReference type="GO" id="GO:0043565">
    <property type="term" value="F:sequence-specific DNA binding"/>
    <property type="evidence" value="ECO:0007669"/>
    <property type="project" value="TreeGrafter"/>
</dbReference>
<accession>A0A1P8KFX8</accession>
<evidence type="ECO:0000313" key="6">
    <source>
        <dbReference type="EMBL" id="APW44868.1"/>
    </source>
</evidence>
<dbReference type="FunFam" id="1.10.10.10:FF:000001">
    <property type="entry name" value="LysR family transcriptional regulator"/>
    <property type="match status" value="1"/>
</dbReference>
<keyword evidence="4" id="KW-0804">Transcription</keyword>
<dbReference type="Gene3D" id="1.10.10.10">
    <property type="entry name" value="Winged helix-like DNA-binding domain superfamily/Winged helix DNA-binding domain"/>
    <property type="match status" value="1"/>
</dbReference>
<dbReference type="InterPro" id="IPR005119">
    <property type="entry name" value="LysR_subst-bd"/>
</dbReference>
<dbReference type="Proteomes" id="UP000186110">
    <property type="component" value="Chromosome"/>
</dbReference>
<dbReference type="Pfam" id="PF00126">
    <property type="entry name" value="HTH_1"/>
    <property type="match status" value="1"/>
</dbReference>
<dbReference type="KEGG" id="rsb:RS694_13405"/>
<evidence type="ECO:0000256" key="3">
    <source>
        <dbReference type="ARBA" id="ARBA00023125"/>
    </source>
</evidence>
<gene>
    <name evidence="6" type="ORF">RS694_13405</name>
</gene>
<dbReference type="PROSITE" id="PS50931">
    <property type="entry name" value="HTH_LYSR"/>
    <property type="match status" value="1"/>
</dbReference>
<dbReference type="GO" id="GO:0003700">
    <property type="term" value="F:DNA-binding transcription factor activity"/>
    <property type="evidence" value="ECO:0007669"/>
    <property type="project" value="InterPro"/>
</dbReference>
<dbReference type="Gene3D" id="3.40.190.290">
    <property type="match status" value="1"/>
</dbReference>
<dbReference type="CDD" id="cd08422">
    <property type="entry name" value="PBP2_CrgA_like"/>
    <property type="match status" value="1"/>
</dbReference>
<feature type="domain" description="HTH lysR-type" evidence="5">
    <location>
        <begin position="1"/>
        <end position="59"/>
    </location>
</feature>
<dbReference type="GO" id="GO:0006351">
    <property type="term" value="P:DNA-templated transcription"/>
    <property type="evidence" value="ECO:0007669"/>
    <property type="project" value="TreeGrafter"/>
</dbReference>
<protein>
    <submittedName>
        <fullName evidence="6">LysR family transcriptional regulator</fullName>
    </submittedName>
</protein>
<dbReference type="PANTHER" id="PTHR30537:SF30">
    <property type="entry name" value="TRANSCRIPTIONAL REGULATOR-RELATED"/>
    <property type="match status" value="1"/>
</dbReference>